<evidence type="ECO:0000256" key="1">
    <source>
        <dbReference type="SAM" id="Phobius"/>
    </source>
</evidence>
<name>A0A8I0ZQR4_RHOER</name>
<accession>A0A8I0ZQR4</accession>
<reference evidence="2 3" key="1">
    <citation type="submission" date="2020-12" db="EMBL/GenBank/DDBJ databases">
        <title>Draft genome sequence of furan degrading bacterial strain FUR100.</title>
        <authorList>
            <person name="Woiski C."/>
        </authorList>
    </citation>
    <scope>NUCLEOTIDE SEQUENCE [LARGE SCALE GENOMIC DNA]</scope>
    <source>
        <strain evidence="2 3">FUR100</strain>
    </source>
</reference>
<dbReference type="Proteomes" id="UP000627573">
    <property type="component" value="Unassembled WGS sequence"/>
</dbReference>
<keyword evidence="3" id="KW-1185">Reference proteome</keyword>
<evidence type="ECO:0000313" key="3">
    <source>
        <dbReference type="Proteomes" id="UP000627573"/>
    </source>
</evidence>
<keyword evidence="1" id="KW-0472">Membrane</keyword>
<gene>
    <name evidence="2" type="ORF">I3517_15725</name>
</gene>
<protein>
    <submittedName>
        <fullName evidence="2">Uncharacterized protein</fullName>
    </submittedName>
</protein>
<feature type="transmembrane region" description="Helical" evidence="1">
    <location>
        <begin position="35"/>
        <end position="56"/>
    </location>
</feature>
<organism evidence="2 3">
    <name type="scientific">Rhodococcus erythropolis</name>
    <name type="common">Arthrobacter picolinophilus</name>
    <dbReference type="NCBI Taxonomy" id="1833"/>
    <lineage>
        <taxon>Bacteria</taxon>
        <taxon>Bacillati</taxon>
        <taxon>Actinomycetota</taxon>
        <taxon>Actinomycetes</taxon>
        <taxon>Mycobacteriales</taxon>
        <taxon>Nocardiaceae</taxon>
        <taxon>Rhodococcus</taxon>
        <taxon>Rhodococcus erythropolis group</taxon>
    </lineage>
</organism>
<dbReference type="EMBL" id="JAECSB010000054">
    <property type="protein sequence ID" value="MBH5144064.1"/>
    <property type="molecule type" value="Genomic_DNA"/>
</dbReference>
<dbReference type="RefSeq" id="WP_197941222.1">
    <property type="nucleotide sequence ID" value="NZ_JAECSB010000054.1"/>
</dbReference>
<comment type="caution">
    <text evidence="2">The sequence shown here is derived from an EMBL/GenBank/DDBJ whole genome shotgun (WGS) entry which is preliminary data.</text>
</comment>
<keyword evidence="1" id="KW-1133">Transmembrane helix</keyword>
<sequence>MSDTSKPGWITRTAFAAVALSGAYGFLEETTTRTTIAAAVLIGVAAFHLVAAFKLLRQAAPTRTATVAPVVDVGSTVVVAVPTPLVSERATAQTREEAVAEIGRGDWASAKAGLRWFIENATGEQDWPILTEGLRFPSNLAPREIAAEALIKRYGTEGLYECLRYLDSDLEGNAYWHIQSVFEELYLVEGIPIRTMLLEISTAAKYDDQKAHADELLGMHNLSADGQGVLKKTAQ</sequence>
<dbReference type="AlphaFoldDB" id="A0A8I0ZQR4"/>
<evidence type="ECO:0000313" key="2">
    <source>
        <dbReference type="EMBL" id="MBH5144064.1"/>
    </source>
</evidence>
<proteinExistence type="predicted"/>
<keyword evidence="1" id="KW-0812">Transmembrane</keyword>